<name>A0A0J5FWT3_9GAMM</name>
<evidence type="ECO:0000313" key="2">
    <source>
        <dbReference type="Proteomes" id="UP000036277"/>
    </source>
</evidence>
<proteinExistence type="predicted"/>
<dbReference type="Proteomes" id="UP000036277">
    <property type="component" value="Unassembled WGS sequence"/>
</dbReference>
<sequence>MEDRLKFKAFIQRHDPEFVEFWDWKAGNLLKEKVEEKIDLLSPGEKHMLKFYLGVWTRDNEYNFDFIQAMRYLDDKHSSAIREWVNNPIWP</sequence>
<dbReference type="RefSeq" id="WP_047961735.1">
    <property type="nucleotide sequence ID" value="NZ_CAWMBG010000013.1"/>
</dbReference>
<dbReference type="AlphaFoldDB" id="A0A0J5FWT3"/>
<protein>
    <submittedName>
        <fullName evidence="1">Uncharacterized protein</fullName>
    </submittedName>
</protein>
<dbReference type="PATRIC" id="fig|880157.4.peg.454"/>
<evidence type="ECO:0000313" key="1">
    <source>
        <dbReference type="EMBL" id="KMJ46654.1"/>
    </source>
</evidence>
<organism evidence="1 2">
    <name type="scientific">Xenorhabdus khoisanae</name>
    <dbReference type="NCBI Taxonomy" id="880157"/>
    <lineage>
        <taxon>Bacteria</taxon>
        <taxon>Pseudomonadati</taxon>
        <taxon>Pseudomonadota</taxon>
        <taxon>Gammaproteobacteria</taxon>
        <taxon>Enterobacterales</taxon>
        <taxon>Morganellaceae</taxon>
        <taxon>Xenorhabdus</taxon>
    </lineage>
</organism>
<gene>
    <name evidence="1" type="ORF">AB204_02175</name>
</gene>
<reference evidence="1 2" key="1">
    <citation type="submission" date="2015-06" db="EMBL/GenBank/DDBJ databases">
        <title>Draft Whole-Genome Sequence of the Entomopathogenic Bacterium Xenorhabdus khoisanae.</title>
        <authorList>
            <person name="Naidoo S."/>
            <person name="Featherston J."/>
            <person name="Gray V.M."/>
        </authorList>
    </citation>
    <scope>NUCLEOTIDE SEQUENCE [LARGE SCALE GENOMIC DNA]</scope>
    <source>
        <strain evidence="1 2">MCB</strain>
    </source>
</reference>
<dbReference type="EMBL" id="LFCV01000013">
    <property type="protein sequence ID" value="KMJ46654.1"/>
    <property type="molecule type" value="Genomic_DNA"/>
</dbReference>
<accession>A0A0J5FWT3</accession>
<dbReference type="OrthoDB" id="6447432at2"/>
<keyword evidence="2" id="KW-1185">Reference proteome</keyword>
<comment type="caution">
    <text evidence="1">The sequence shown here is derived from an EMBL/GenBank/DDBJ whole genome shotgun (WGS) entry which is preliminary data.</text>
</comment>